<dbReference type="HOGENOM" id="CLU_119592_0_0_1"/>
<name>F0X9C2_GROCL</name>
<dbReference type="eggNOG" id="ENOG502S8TX">
    <property type="taxonomic scope" value="Eukaryota"/>
</dbReference>
<dbReference type="InParanoid" id="F0X9C2"/>
<dbReference type="EMBL" id="GL629735">
    <property type="protein sequence ID" value="EFX05756.1"/>
    <property type="molecule type" value="Genomic_DNA"/>
</dbReference>
<evidence type="ECO:0000313" key="2">
    <source>
        <dbReference type="Proteomes" id="UP000007796"/>
    </source>
</evidence>
<reference evidence="1 2" key="1">
    <citation type="journal article" date="2011" name="Proc. Natl. Acad. Sci. U.S.A.">
        <title>Genome and transcriptome analyses of the mountain pine beetle-fungal symbiont Grosmannia clavigera, a lodgepole pine pathogen.</title>
        <authorList>
            <person name="DiGuistini S."/>
            <person name="Wang Y."/>
            <person name="Liao N.Y."/>
            <person name="Taylor G."/>
            <person name="Tanguay P."/>
            <person name="Feau N."/>
            <person name="Henrissat B."/>
            <person name="Chan S.K."/>
            <person name="Hesse-Orce U."/>
            <person name="Alamouti S.M."/>
            <person name="Tsui C.K.M."/>
            <person name="Docking R.T."/>
            <person name="Levasseur A."/>
            <person name="Haridas S."/>
            <person name="Robertson G."/>
            <person name="Birol I."/>
            <person name="Holt R.A."/>
            <person name="Marra M.A."/>
            <person name="Hamelin R.C."/>
            <person name="Hirst M."/>
            <person name="Jones S.J.M."/>
            <person name="Bohlmann J."/>
            <person name="Breuil C."/>
        </authorList>
    </citation>
    <scope>NUCLEOTIDE SEQUENCE [LARGE SCALE GENOMIC DNA]</scope>
    <source>
        <strain evidence="2">kw1407 / UAMH 11150</strain>
    </source>
</reference>
<keyword evidence="2" id="KW-1185">Reference proteome</keyword>
<evidence type="ECO:0000313" key="1">
    <source>
        <dbReference type="EMBL" id="EFX05756.1"/>
    </source>
</evidence>
<dbReference type="AlphaFoldDB" id="F0X9C2"/>
<dbReference type="OrthoDB" id="3344950at2759"/>
<sequence length="155" mass="17140">MATRETADLGEAHLPKHESIKAFGEIEHELRKQLVHLRHDHDKHQPESFAAASGLSDHELASFTSHDLVLVRVASTAYGIILFGKLRIPALVAAAGGDEAAPAYVHFRAFDEGPNSKACFHSFYTREIDTPTDEGDGHLHTYQTLLPATEALEWF</sequence>
<protein>
    <submittedName>
        <fullName evidence="1">Uncharacterized protein</fullName>
    </submittedName>
</protein>
<dbReference type="Proteomes" id="UP000007796">
    <property type="component" value="Unassembled WGS sequence"/>
</dbReference>
<dbReference type="RefSeq" id="XP_014175238.1">
    <property type="nucleotide sequence ID" value="XM_014319763.1"/>
</dbReference>
<proteinExistence type="predicted"/>
<dbReference type="GeneID" id="25976968"/>
<organism evidence="2">
    <name type="scientific">Grosmannia clavigera (strain kw1407 / UAMH 11150)</name>
    <name type="common">Blue stain fungus</name>
    <name type="synonym">Graphiocladiella clavigera</name>
    <dbReference type="NCBI Taxonomy" id="655863"/>
    <lineage>
        <taxon>Eukaryota</taxon>
        <taxon>Fungi</taxon>
        <taxon>Dikarya</taxon>
        <taxon>Ascomycota</taxon>
        <taxon>Pezizomycotina</taxon>
        <taxon>Sordariomycetes</taxon>
        <taxon>Sordariomycetidae</taxon>
        <taxon>Ophiostomatales</taxon>
        <taxon>Ophiostomataceae</taxon>
        <taxon>Leptographium</taxon>
    </lineage>
</organism>
<gene>
    <name evidence="1" type="ORF">CMQ_3825</name>
</gene>
<accession>F0X9C2</accession>